<proteinExistence type="predicted"/>
<dbReference type="SUPFAM" id="SSF81383">
    <property type="entry name" value="F-box domain"/>
    <property type="match status" value="1"/>
</dbReference>
<evidence type="ECO:0000259" key="2">
    <source>
        <dbReference type="Pfam" id="PF12937"/>
    </source>
</evidence>
<dbReference type="InterPro" id="IPR001810">
    <property type="entry name" value="F-box_dom"/>
</dbReference>
<evidence type="ECO:0000256" key="1">
    <source>
        <dbReference type="SAM" id="MobiDB-lite"/>
    </source>
</evidence>
<protein>
    <recommendedName>
        <fullName evidence="2">F-box domain-containing protein</fullName>
    </recommendedName>
</protein>
<feature type="domain" description="F-box" evidence="2">
    <location>
        <begin position="40"/>
        <end position="84"/>
    </location>
</feature>
<name>A0AAJ0LXQ1_9PEZI</name>
<dbReference type="Pfam" id="PF12937">
    <property type="entry name" value="F-box-like"/>
    <property type="match status" value="1"/>
</dbReference>
<dbReference type="AlphaFoldDB" id="A0AAJ0LXQ1"/>
<gene>
    <name evidence="3" type="ORF">LTR09_000665</name>
</gene>
<keyword evidence="4" id="KW-1185">Reference proteome</keyword>
<evidence type="ECO:0000313" key="4">
    <source>
        <dbReference type="Proteomes" id="UP001271007"/>
    </source>
</evidence>
<sequence>MMQASSSQRGGTTVPNDIPRFVTYTSPVAVPSSNGLGSASTLPLNLVALIVSYLEDLGDIARVTRTCRLLYYMTLPQLYTRVSLHSYPAIRYQNGRPEGFGSGSPFMLALNGLVTKAHASVVQEFQVYGEWNEVGAEDFAKGRVPDNTMMLNILMRAATDKMTKLRSFNWELDCKPLKTLYQGLSTHNTLTSLTIRFPQTRVPRPSVIIPPMTNLRVFRAMDIDPLCYPDDISVLMLSSKKLEDVRIHFSPRMRAEAESSLSWGNYFGRCLRAGYKMKVKHFAVQNFYGHNVEGIEDTLDHETCRSITFLDVFGGAKGSSATVFFDDTWKMIPMDMKTKFKAMRTNEPSQQHVKLMSSMQTQLERLYLVSQRLSKTGHTPGEHGAPVTPDDSQPDIDSTALGKQYLHAITRFHGANLKHLLLWDQWQLNQDDLSELIRYCPNLEQLAVGVHSEDSLKAMWLLLPFLSKLKALRLLLTDHVEEQCQSSGHLNLMEAALGKLDALHLKWFGVGNRIFQVGARYQSVGPDGLPVAKVRVTEVTVGNVQHVEIWGMDCLDIMVDPIARFSP</sequence>
<dbReference type="InterPro" id="IPR036047">
    <property type="entry name" value="F-box-like_dom_sf"/>
</dbReference>
<dbReference type="Proteomes" id="UP001271007">
    <property type="component" value="Unassembled WGS sequence"/>
</dbReference>
<accession>A0AAJ0LXQ1</accession>
<dbReference type="InterPro" id="IPR032675">
    <property type="entry name" value="LRR_dom_sf"/>
</dbReference>
<evidence type="ECO:0000313" key="3">
    <source>
        <dbReference type="EMBL" id="KAK3059099.1"/>
    </source>
</evidence>
<feature type="region of interest" description="Disordered" evidence="1">
    <location>
        <begin position="376"/>
        <end position="395"/>
    </location>
</feature>
<dbReference type="Gene3D" id="3.80.10.10">
    <property type="entry name" value="Ribonuclease Inhibitor"/>
    <property type="match status" value="1"/>
</dbReference>
<comment type="caution">
    <text evidence="3">The sequence shown here is derived from an EMBL/GenBank/DDBJ whole genome shotgun (WGS) entry which is preliminary data.</text>
</comment>
<dbReference type="EMBL" id="JAWDJX010000001">
    <property type="protein sequence ID" value="KAK3059099.1"/>
    <property type="molecule type" value="Genomic_DNA"/>
</dbReference>
<organism evidence="3 4">
    <name type="scientific">Extremus antarcticus</name>
    <dbReference type="NCBI Taxonomy" id="702011"/>
    <lineage>
        <taxon>Eukaryota</taxon>
        <taxon>Fungi</taxon>
        <taxon>Dikarya</taxon>
        <taxon>Ascomycota</taxon>
        <taxon>Pezizomycotina</taxon>
        <taxon>Dothideomycetes</taxon>
        <taxon>Dothideomycetidae</taxon>
        <taxon>Mycosphaerellales</taxon>
        <taxon>Extremaceae</taxon>
        <taxon>Extremus</taxon>
    </lineage>
</organism>
<reference evidence="3" key="1">
    <citation type="submission" date="2023-04" db="EMBL/GenBank/DDBJ databases">
        <title>Black Yeasts Isolated from many extreme environments.</title>
        <authorList>
            <person name="Coleine C."/>
            <person name="Stajich J.E."/>
            <person name="Selbmann L."/>
        </authorList>
    </citation>
    <scope>NUCLEOTIDE SEQUENCE</scope>
    <source>
        <strain evidence="3">CCFEE 5312</strain>
    </source>
</reference>